<gene>
    <name evidence="2" type="ORF">H0H81_010435</name>
</gene>
<evidence type="ECO:0000256" key="1">
    <source>
        <dbReference type="SAM" id="MobiDB-lite"/>
    </source>
</evidence>
<comment type="caution">
    <text evidence="2">The sequence shown here is derived from an EMBL/GenBank/DDBJ whole genome shotgun (WGS) entry which is preliminary data.</text>
</comment>
<organism evidence="2 3">
    <name type="scientific">Sphagnurus paluster</name>
    <dbReference type="NCBI Taxonomy" id="117069"/>
    <lineage>
        <taxon>Eukaryota</taxon>
        <taxon>Fungi</taxon>
        <taxon>Dikarya</taxon>
        <taxon>Basidiomycota</taxon>
        <taxon>Agaricomycotina</taxon>
        <taxon>Agaricomycetes</taxon>
        <taxon>Agaricomycetidae</taxon>
        <taxon>Agaricales</taxon>
        <taxon>Tricholomatineae</taxon>
        <taxon>Lyophyllaceae</taxon>
        <taxon>Sphagnurus</taxon>
    </lineage>
</organism>
<evidence type="ECO:0000313" key="2">
    <source>
        <dbReference type="EMBL" id="KAG5635677.1"/>
    </source>
</evidence>
<accession>A0A9P7FV53</accession>
<evidence type="ECO:0008006" key="4">
    <source>
        <dbReference type="Google" id="ProtNLM"/>
    </source>
</evidence>
<protein>
    <recommendedName>
        <fullName evidence="4">JAB domain-containing protein</fullName>
    </recommendedName>
</protein>
<dbReference type="OrthoDB" id="73875at2759"/>
<feature type="region of interest" description="Disordered" evidence="1">
    <location>
        <begin position="148"/>
        <end position="169"/>
    </location>
</feature>
<proteinExistence type="predicted"/>
<name>A0A9P7FV53_9AGAR</name>
<reference evidence="2" key="2">
    <citation type="submission" date="2021-10" db="EMBL/GenBank/DDBJ databases">
        <title>Phylogenomics reveals ancestral predisposition of the termite-cultivated fungus Termitomyces towards a domesticated lifestyle.</title>
        <authorList>
            <person name="Auxier B."/>
            <person name="Grum-Grzhimaylo A."/>
            <person name="Cardenas M.E."/>
            <person name="Lodge J.D."/>
            <person name="Laessoe T."/>
            <person name="Pedersen O."/>
            <person name="Smith M.E."/>
            <person name="Kuyper T.W."/>
            <person name="Franco-Molano E.A."/>
            <person name="Baroni T.J."/>
            <person name="Aanen D.K."/>
        </authorList>
    </citation>
    <scope>NUCLEOTIDE SEQUENCE</scope>
    <source>
        <strain evidence="2">D49</strain>
    </source>
</reference>
<dbReference type="EMBL" id="JABCKI010006042">
    <property type="protein sequence ID" value="KAG5635677.1"/>
    <property type="molecule type" value="Genomic_DNA"/>
</dbReference>
<evidence type="ECO:0000313" key="3">
    <source>
        <dbReference type="Proteomes" id="UP000717328"/>
    </source>
</evidence>
<sequence length="196" mass="21989">MSQRLLYPSVADIFASQVVKDSFQKAWDDSFPTPETCREQGGFIYADGEGFRTFHISWAPPGAMESQSRREIDPTKSLSINLTTPILPDSASANAVLVATFHTHPLSPDAGGNEHPSNADMDNAYYRRMPGFVVSRSVLYYYNRVPGDEESDHRRRKTDNPNGYPRWAEGEFVEPQGAFLAGKIKWRPTSASNQRD</sequence>
<dbReference type="Proteomes" id="UP000717328">
    <property type="component" value="Unassembled WGS sequence"/>
</dbReference>
<reference evidence="2" key="1">
    <citation type="submission" date="2021-02" db="EMBL/GenBank/DDBJ databases">
        <authorList>
            <person name="Nieuwenhuis M."/>
            <person name="Van De Peppel L.J.J."/>
        </authorList>
    </citation>
    <scope>NUCLEOTIDE SEQUENCE</scope>
    <source>
        <strain evidence="2">D49</strain>
    </source>
</reference>
<dbReference type="AlphaFoldDB" id="A0A9P7FV53"/>
<keyword evidence="3" id="KW-1185">Reference proteome</keyword>